<sequence>MIVHKLIFGKACHLPMELEQKAFWVIKELICIFEIIKVKRLMQMSELEEIKNEAHENARINKRKVKNGMIKSFLDKNSLMDLMFYFLILDLSYSYKN</sequence>
<keyword evidence="2" id="KW-1185">Reference proteome</keyword>
<accession>A0A2I0WD03</accession>
<gene>
    <name evidence="1" type="ORF">MA16_Dca008103</name>
</gene>
<proteinExistence type="predicted"/>
<reference evidence="1 2" key="2">
    <citation type="journal article" date="2017" name="Nature">
        <title>The Apostasia genome and the evolution of orchids.</title>
        <authorList>
            <person name="Zhang G.Q."/>
            <person name="Liu K.W."/>
            <person name="Li Z."/>
            <person name="Lohaus R."/>
            <person name="Hsiao Y.Y."/>
            <person name="Niu S.C."/>
            <person name="Wang J.Y."/>
            <person name="Lin Y.C."/>
            <person name="Xu Q."/>
            <person name="Chen L.J."/>
            <person name="Yoshida K."/>
            <person name="Fujiwara S."/>
            <person name="Wang Z.W."/>
            <person name="Zhang Y.Q."/>
            <person name="Mitsuda N."/>
            <person name="Wang M."/>
            <person name="Liu G.H."/>
            <person name="Pecoraro L."/>
            <person name="Huang H.X."/>
            <person name="Xiao X.J."/>
            <person name="Lin M."/>
            <person name="Wu X.Y."/>
            <person name="Wu W.L."/>
            <person name="Chen Y.Y."/>
            <person name="Chang S.B."/>
            <person name="Sakamoto S."/>
            <person name="Ohme-Takagi M."/>
            <person name="Yagi M."/>
            <person name="Zeng S.J."/>
            <person name="Shen C.Y."/>
            <person name="Yeh C.M."/>
            <person name="Luo Y.B."/>
            <person name="Tsai W.C."/>
            <person name="Van de Peer Y."/>
            <person name="Liu Z.J."/>
        </authorList>
    </citation>
    <scope>NUCLEOTIDE SEQUENCE [LARGE SCALE GENOMIC DNA]</scope>
    <source>
        <tissue evidence="1">The whole plant</tissue>
    </source>
</reference>
<dbReference type="AlphaFoldDB" id="A0A2I0WD03"/>
<protein>
    <submittedName>
        <fullName evidence="1">Uncharacterized protein</fullName>
    </submittedName>
</protein>
<evidence type="ECO:0000313" key="1">
    <source>
        <dbReference type="EMBL" id="PKU73539.1"/>
    </source>
</evidence>
<name>A0A2I0WD03_9ASPA</name>
<organism evidence="1 2">
    <name type="scientific">Dendrobium catenatum</name>
    <dbReference type="NCBI Taxonomy" id="906689"/>
    <lineage>
        <taxon>Eukaryota</taxon>
        <taxon>Viridiplantae</taxon>
        <taxon>Streptophyta</taxon>
        <taxon>Embryophyta</taxon>
        <taxon>Tracheophyta</taxon>
        <taxon>Spermatophyta</taxon>
        <taxon>Magnoliopsida</taxon>
        <taxon>Liliopsida</taxon>
        <taxon>Asparagales</taxon>
        <taxon>Orchidaceae</taxon>
        <taxon>Epidendroideae</taxon>
        <taxon>Malaxideae</taxon>
        <taxon>Dendrobiinae</taxon>
        <taxon>Dendrobium</taxon>
    </lineage>
</organism>
<evidence type="ECO:0000313" key="2">
    <source>
        <dbReference type="Proteomes" id="UP000233837"/>
    </source>
</evidence>
<dbReference type="EMBL" id="KZ502741">
    <property type="protein sequence ID" value="PKU73539.1"/>
    <property type="molecule type" value="Genomic_DNA"/>
</dbReference>
<reference evidence="1 2" key="1">
    <citation type="journal article" date="2016" name="Sci. Rep.">
        <title>The Dendrobium catenatum Lindl. genome sequence provides insights into polysaccharide synthase, floral development and adaptive evolution.</title>
        <authorList>
            <person name="Zhang G.Q."/>
            <person name="Xu Q."/>
            <person name="Bian C."/>
            <person name="Tsai W.C."/>
            <person name="Yeh C.M."/>
            <person name="Liu K.W."/>
            <person name="Yoshida K."/>
            <person name="Zhang L.S."/>
            <person name="Chang S.B."/>
            <person name="Chen F."/>
            <person name="Shi Y."/>
            <person name="Su Y.Y."/>
            <person name="Zhang Y.Q."/>
            <person name="Chen L.J."/>
            <person name="Yin Y."/>
            <person name="Lin M."/>
            <person name="Huang H."/>
            <person name="Deng H."/>
            <person name="Wang Z.W."/>
            <person name="Zhu S.L."/>
            <person name="Zhao X."/>
            <person name="Deng C."/>
            <person name="Niu S.C."/>
            <person name="Huang J."/>
            <person name="Wang M."/>
            <person name="Liu G.H."/>
            <person name="Yang H.J."/>
            <person name="Xiao X.J."/>
            <person name="Hsiao Y.Y."/>
            <person name="Wu W.L."/>
            <person name="Chen Y.Y."/>
            <person name="Mitsuda N."/>
            <person name="Ohme-Takagi M."/>
            <person name="Luo Y.B."/>
            <person name="Van de Peer Y."/>
            <person name="Liu Z.J."/>
        </authorList>
    </citation>
    <scope>NUCLEOTIDE SEQUENCE [LARGE SCALE GENOMIC DNA]</scope>
    <source>
        <tissue evidence="1">The whole plant</tissue>
    </source>
</reference>
<dbReference type="Proteomes" id="UP000233837">
    <property type="component" value="Unassembled WGS sequence"/>
</dbReference>